<dbReference type="InterPro" id="IPR002514">
    <property type="entry name" value="Transposase_8"/>
</dbReference>
<accession>A0A7D5GEY9</accession>
<dbReference type="Proteomes" id="UP000509750">
    <property type="component" value="Plasmid unnamed3"/>
</dbReference>
<dbReference type="RefSeq" id="WP_179171719.1">
    <property type="nucleotide sequence ID" value="NZ_CP058532.1"/>
</dbReference>
<proteinExistence type="predicted"/>
<geneLocation type="plasmid" evidence="1 2">
    <name>unnamed3</name>
</geneLocation>
<organism evidence="1 2">
    <name type="scientific">Halorarum halophilum</name>
    <dbReference type="NCBI Taxonomy" id="2743090"/>
    <lineage>
        <taxon>Archaea</taxon>
        <taxon>Methanobacteriati</taxon>
        <taxon>Methanobacteriota</taxon>
        <taxon>Stenosarchaea group</taxon>
        <taxon>Halobacteria</taxon>
        <taxon>Halobacteriales</taxon>
        <taxon>Haloferacaceae</taxon>
        <taxon>Halorarum</taxon>
    </lineage>
</organism>
<evidence type="ECO:0000313" key="2">
    <source>
        <dbReference type="Proteomes" id="UP000509750"/>
    </source>
</evidence>
<dbReference type="KEGG" id="halg:HUG10_21395"/>
<keyword evidence="2" id="KW-1185">Reference proteome</keyword>
<reference evidence="1 2" key="1">
    <citation type="submission" date="2020-07" db="EMBL/GenBank/DDBJ databases">
        <title>Gai3-2, isolated from salt lake.</title>
        <authorList>
            <person name="Cui H."/>
            <person name="Shi X."/>
        </authorList>
    </citation>
    <scope>NUCLEOTIDE SEQUENCE [LARGE SCALE GENOMIC DNA]</scope>
    <source>
        <strain evidence="1 2">Gai3-2</strain>
        <plasmid evidence="1 2">unnamed3</plasmid>
    </source>
</reference>
<sequence length="156" mass="18078">MSNTATDATIDSRDDIPDRDELVELRRNQGLTNEDIAERHITEFSPRQIGIFASMYGIKKGWKDAEYLREQIENGVTVEELAEQWPVTENTVRNWLREYDIDENPLPDAFTDAIEALEALQDAAEEYGGDDLKRNYDEYVEIANQLQDDFDDWKNA</sequence>
<dbReference type="GO" id="GO:0006313">
    <property type="term" value="P:DNA transposition"/>
    <property type="evidence" value="ECO:0007669"/>
    <property type="project" value="InterPro"/>
</dbReference>
<dbReference type="EMBL" id="CP058532">
    <property type="protein sequence ID" value="QLG30145.1"/>
    <property type="molecule type" value="Genomic_DNA"/>
</dbReference>
<keyword evidence="1" id="KW-0614">Plasmid</keyword>
<evidence type="ECO:0008006" key="3">
    <source>
        <dbReference type="Google" id="ProtNLM"/>
    </source>
</evidence>
<dbReference type="Pfam" id="PF01527">
    <property type="entry name" value="HTH_Tnp_1"/>
    <property type="match status" value="1"/>
</dbReference>
<dbReference type="AlphaFoldDB" id="A0A7D5GEY9"/>
<evidence type="ECO:0000313" key="1">
    <source>
        <dbReference type="EMBL" id="QLG30145.1"/>
    </source>
</evidence>
<protein>
    <recommendedName>
        <fullName evidence="3">Homeodomain-like domain-containing protein</fullName>
    </recommendedName>
</protein>
<dbReference type="GO" id="GO:0003677">
    <property type="term" value="F:DNA binding"/>
    <property type="evidence" value="ECO:0007669"/>
    <property type="project" value="InterPro"/>
</dbReference>
<dbReference type="GeneID" id="56031446"/>
<dbReference type="GO" id="GO:0004803">
    <property type="term" value="F:transposase activity"/>
    <property type="evidence" value="ECO:0007669"/>
    <property type="project" value="InterPro"/>
</dbReference>
<name>A0A7D5GEY9_9EURY</name>
<gene>
    <name evidence="1" type="ORF">HUG10_21395</name>
</gene>